<proteinExistence type="predicted"/>
<dbReference type="Gene3D" id="3.80.10.10">
    <property type="entry name" value="Ribonuclease Inhibitor"/>
    <property type="match status" value="1"/>
</dbReference>
<accession>A0AAD7E7N9</accession>
<evidence type="ECO:0008006" key="3">
    <source>
        <dbReference type="Google" id="ProtNLM"/>
    </source>
</evidence>
<name>A0AAD7E7N9_9AGAR</name>
<reference evidence="1" key="1">
    <citation type="submission" date="2023-03" db="EMBL/GenBank/DDBJ databases">
        <title>Massive genome expansion in bonnet fungi (Mycena s.s.) driven by repeated elements and novel gene families across ecological guilds.</title>
        <authorList>
            <consortium name="Lawrence Berkeley National Laboratory"/>
            <person name="Harder C.B."/>
            <person name="Miyauchi S."/>
            <person name="Viragh M."/>
            <person name="Kuo A."/>
            <person name="Thoen E."/>
            <person name="Andreopoulos B."/>
            <person name="Lu D."/>
            <person name="Skrede I."/>
            <person name="Drula E."/>
            <person name="Henrissat B."/>
            <person name="Morin E."/>
            <person name="Kohler A."/>
            <person name="Barry K."/>
            <person name="LaButti K."/>
            <person name="Morin E."/>
            <person name="Salamov A."/>
            <person name="Lipzen A."/>
            <person name="Mereny Z."/>
            <person name="Hegedus B."/>
            <person name="Baldrian P."/>
            <person name="Stursova M."/>
            <person name="Weitz H."/>
            <person name="Taylor A."/>
            <person name="Grigoriev I.V."/>
            <person name="Nagy L.G."/>
            <person name="Martin F."/>
            <person name="Kauserud H."/>
        </authorList>
    </citation>
    <scope>NUCLEOTIDE SEQUENCE</scope>
    <source>
        <strain evidence="1">CBHHK002</strain>
    </source>
</reference>
<gene>
    <name evidence="1" type="ORF">DFH08DRAFT_906060</name>
</gene>
<evidence type="ECO:0000313" key="1">
    <source>
        <dbReference type="EMBL" id="KAJ7302104.1"/>
    </source>
</evidence>
<keyword evidence="2" id="KW-1185">Reference proteome</keyword>
<comment type="caution">
    <text evidence="1">The sequence shown here is derived from an EMBL/GenBank/DDBJ whole genome shotgun (WGS) entry which is preliminary data.</text>
</comment>
<protein>
    <recommendedName>
        <fullName evidence="3">F-box domain-containing protein</fullName>
    </recommendedName>
</protein>
<dbReference type="EMBL" id="JARIHO010000121">
    <property type="protein sequence ID" value="KAJ7302104.1"/>
    <property type="molecule type" value="Genomic_DNA"/>
</dbReference>
<dbReference type="SUPFAM" id="SSF52047">
    <property type="entry name" value="RNI-like"/>
    <property type="match status" value="1"/>
</dbReference>
<sequence length="441" mass="49228">MSEELILRARIDEISAEIALQKTVLKKLEQGRSLVQRQLNAVVDPVSRLPLEISSEIFLLSLAADPGPMAREKRLDPSLLSSFPKAGACRVPMLLMNVCNTWSDIALATPALWTAIRIDFPCASGLSRLVPIWFRRAKNHPLSITLGGDLSYLGSRVTTVIWKYGERLKHLEICEKEIHYEGNYSGEDSNAEIDLFGDMTPGPLSLLETLTIRTEKGNRVPFSSVKILKLLRLAPNLVECTFHMRLIDNFRRRKPVVHSGLRRLLIRGCARDGHILDCLSLPALETLSVQMEDISSGLTDSGLLYFLKRSAPPLQELNITLHSHYYGNEPYILQSLRLIPTLTRFGMCFPKSELLAAVFAALADSHSLLPNLRTLIIHLSNISESAWRQALRAASTRRSIHFDIYPSRRANPPEDVLAGFRELVADGVLIEVTGCILAVVL</sequence>
<dbReference type="Proteomes" id="UP001218218">
    <property type="component" value="Unassembled WGS sequence"/>
</dbReference>
<organism evidence="1 2">
    <name type="scientific">Mycena albidolilacea</name>
    <dbReference type="NCBI Taxonomy" id="1033008"/>
    <lineage>
        <taxon>Eukaryota</taxon>
        <taxon>Fungi</taxon>
        <taxon>Dikarya</taxon>
        <taxon>Basidiomycota</taxon>
        <taxon>Agaricomycotina</taxon>
        <taxon>Agaricomycetes</taxon>
        <taxon>Agaricomycetidae</taxon>
        <taxon>Agaricales</taxon>
        <taxon>Marasmiineae</taxon>
        <taxon>Mycenaceae</taxon>
        <taxon>Mycena</taxon>
    </lineage>
</organism>
<evidence type="ECO:0000313" key="2">
    <source>
        <dbReference type="Proteomes" id="UP001218218"/>
    </source>
</evidence>
<dbReference type="InterPro" id="IPR032675">
    <property type="entry name" value="LRR_dom_sf"/>
</dbReference>
<dbReference type="AlphaFoldDB" id="A0AAD7E7N9"/>